<evidence type="ECO:0000313" key="3">
    <source>
        <dbReference type="Proteomes" id="UP001389717"/>
    </source>
</evidence>
<keyword evidence="3" id="KW-1185">Reference proteome</keyword>
<dbReference type="RefSeq" id="WP_341982318.1">
    <property type="nucleotide sequence ID" value="NZ_JBBYAF010000012.1"/>
</dbReference>
<reference evidence="2 3" key="1">
    <citation type="submission" date="2024-04" db="EMBL/GenBank/DDBJ databases">
        <title>Bacillus oryzaecorticis sp. nov., a moderately halophilic bacterium isolated from rice husks.</title>
        <authorList>
            <person name="Zhu H.-S."/>
        </authorList>
    </citation>
    <scope>NUCLEOTIDE SEQUENCE [LARGE SCALE GENOMIC DNA]</scope>
    <source>
        <strain evidence="2 3">ZC255</strain>
    </source>
</reference>
<comment type="caution">
    <text evidence="2">The sequence shown here is derived from an EMBL/GenBank/DDBJ whole genome shotgun (WGS) entry which is preliminary data.</text>
</comment>
<dbReference type="Proteomes" id="UP001389717">
    <property type="component" value="Unassembled WGS sequence"/>
</dbReference>
<protein>
    <submittedName>
        <fullName evidence="2">Uncharacterized protein</fullName>
    </submittedName>
</protein>
<evidence type="ECO:0000313" key="2">
    <source>
        <dbReference type="EMBL" id="MEL3972241.1"/>
    </source>
</evidence>
<organism evidence="2 3">
    <name type="scientific">Rossellomorea oryzaecorticis</name>
    <dbReference type="NCBI Taxonomy" id="1396505"/>
    <lineage>
        <taxon>Bacteria</taxon>
        <taxon>Bacillati</taxon>
        <taxon>Bacillota</taxon>
        <taxon>Bacilli</taxon>
        <taxon>Bacillales</taxon>
        <taxon>Bacillaceae</taxon>
        <taxon>Rossellomorea</taxon>
    </lineage>
</organism>
<name>A0ABU9K821_9BACI</name>
<dbReference type="EMBL" id="JBBYAF010000012">
    <property type="protein sequence ID" value="MEL3972241.1"/>
    <property type="molecule type" value="Genomic_DNA"/>
</dbReference>
<proteinExistence type="predicted"/>
<feature type="region of interest" description="Disordered" evidence="1">
    <location>
        <begin position="1"/>
        <end position="33"/>
    </location>
</feature>
<gene>
    <name evidence="2" type="ORF">AAEO50_08125</name>
</gene>
<sequence>MIGVQDEDSCGKSSLCETPQERTRRGGSRATRGKRSLARKSLAVLRDYTEIVRLYIVFFSFVS</sequence>
<evidence type="ECO:0000256" key="1">
    <source>
        <dbReference type="SAM" id="MobiDB-lite"/>
    </source>
</evidence>
<accession>A0ABU9K821</accession>